<reference evidence="1" key="1">
    <citation type="submission" date="2020-06" db="EMBL/GenBank/DDBJ databases">
        <title>Draft genome of Bugula neritina, a colonial animal packing powerful symbionts and potential medicines.</title>
        <authorList>
            <person name="Rayko M."/>
        </authorList>
    </citation>
    <scope>NUCLEOTIDE SEQUENCE [LARGE SCALE GENOMIC DNA]</scope>
    <source>
        <strain evidence="1">Kwan_BN1</strain>
    </source>
</reference>
<dbReference type="AlphaFoldDB" id="A0A7J7KRH8"/>
<evidence type="ECO:0000313" key="1">
    <source>
        <dbReference type="EMBL" id="KAF6040806.1"/>
    </source>
</evidence>
<proteinExistence type="predicted"/>
<keyword evidence="2" id="KW-1185">Reference proteome</keyword>
<comment type="caution">
    <text evidence="1">The sequence shown here is derived from an EMBL/GenBank/DDBJ whole genome shotgun (WGS) entry which is preliminary data.</text>
</comment>
<organism evidence="1 2">
    <name type="scientific">Bugula neritina</name>
    <name type="common">Brown bryozoan</name>
    <name type="synonym">Sertularia neritina</name>
    <dbReference type="NCBI Taxonomy" id="10212"/>
    <lineage>
        <taxon>Eukaryota</taxon>
        <taxon>Metazoa</taxon>
        <taxon>Spiralia</taxon>
        <taxon>Lophotrochozoa</taxon>
        <taxon>Bryozoa</taxon>
        <taxon>Gymnolaemata</taxon>
        <taxon>Cheilostomatida</taxon>
        <taxon>Flustrina</taxon>
        <taxon>Buguloidea</taxon>
        <taxon>Bugulidae</taxon>
        <taxon>Bugula</taxon>
    </lineage>
</organism>
<sequence>MALLLPSSTSSGTLHYSASGYEEVSPYCEGAVTATGDSIVQPLLSTPSQTGEQVEAVEPEVPEHYTIHYIVHTTWYTLHFTLHSIGATHYSNYTIGTTLYITQYRCYTLQ</sequence>
<dbReference type="EMBL" id="VXIV02000100">
    <property type="protein sequence ID" value="KAF6040806.1"/>
    <property type="molecule type" value="Genomic_DNA"/>
</dbReference>
<gene>
    <name evidence="1" type="ORF">EB796_000890</name>
</gene>
<name>A0A7J7KRH8_BUGNE</name>
<dbReference type="Proteomes" id="UP000593567">
    <property type="component" value="Unassembled WGS sequence"/>
</dbReference>
<protein>
    <submittedName>
        <fullName evidence="1">Uncharacterized protein</fullName>
    </submittedName>
</protein>
<accession>A0A7J7KRH8</accession>
<evidence type="ECO:0000313" key="2">
    <source>
        <dbReference type="Proteomes" id="UP000593567"/>
    </source>
</evidence>